<dbReference type="FunFam" id="1.20.1640.10:FF:000001">
    <property type="entry name" value="Efflux pump membrane transporter"/>
    <property type="match status" value="1"/>
</dbReference>
<feature type="transmembrane region" description="Helical" evidence="8">
    <location>
        <begin position="376"/>
        <end position="400"/>
    </location>
</feature>
<evidence type="ECO:0000256" key="6">
    <source>
        <dbReference type="ARBA" id="ARBA00022989"/>
    </source>
</evidence>
<dbReference type="GO" id="GO:0005886">
    <property type="term" value="C:plasma membrane"/>
    <property type="evidence" value="ECO:0007669"/>
    <property type="project" value="UniProtKB-SubCell"/>
</dbReference>
<evidence type="ECO:0000256" key="7">
    <source>
        <dbReference type="ARBA" id="ARBA00023136"/>
    </source>
</evidence>
<dbReference type="Gene3D" id="3.30.70.1430">
    <property type="entry name" value="Multidrug efflux transporter AcrB pore domain"/>
    <property type="match status" value="1"/>
</dbReference>
<accession>A0A840UWA3</accession>
<dbReference type="Gene3D" id="3.30.70.1320">
    <property type="entry name" value="Multidrug efflux transporter AcrB pore domain like"/>
    <property type="match status" value="1"/>
</dbReference>
<gene>
    <name evidence="9" type="ORF">HNR32_002271</name>
</gene>
<dbReference type="Gene3D" id="1.20.1640.10">
    <property type="entry name" value="Multidrug efflux transporter AcrB transmembrane domain"/>
    <property type="match status" value="1"/>
</dbReference>
<dbReference type="SUPFAM" id="SSF82866">
    <property type="entry name" value="Multidrug efflux transporter AcrB transmembrane domain"/>
    <property type="match status" value="1"/>
</dbReference>
<name>A0A840UWA3_9FIRM</name>
<dbReference type="Gene3D" id="3.30.2090.10">
    <property type="entry name" value="Multidrug efflux transporter AcrB TolC docking domain, DN and DC subdomains"/>
    <property type="match status" value="1"/>
</dbReference>
<feature type="transmembrane region" description="Helical" evidence="8">
    <location>
        <begin position="325"/>
        <end position="342"/>
    </location>
</feature>
<evidence type="ECO:0000256" key="4">
    <source>
        <dbReference type="ARBA" id="ARBA00022519"/>
    </source>
</evidence>
<dbReference type="RefSeq" id="WP_196611030.1">
    <property type="nucleotide sequence ID" value="NZ_JACHFH010000034.1"/>
</dbReference>
<keyword evidence="10" id="KW-1185">Reference proteome</keyword>
<dbReference type="Proteomes" id="UP000559117">
    <property type="component" value="Unassembled WGS sequence"/>
</dbReference>
<evidence type="ECO:0000256" key="3">
    <source>
        <dbReference type="ARBA" id="ARBA00022475"/>
    </source>
</evidence>
<feature type="transmembrane region" description="Helical" evidence="8">
    <location>
        <begin position="452"/>
        <end position="479"/>
    </location>
</feature>
<feature type="transmembrane region" description="Helical" evidence="8">
    <location>
        <begin position="349"/>
        <end position="370"/>
    </location>
</feature>
<sequence length="494" mass="53068">MIDYLLLFFGIISYRALPVNDLPNVDYPAIQISASLSGASPETMASSVALPLEKQLSTIDGVESMSSISYTGKTTINMTFSLDKNIDSAANDVSAAISAASKKLPSNMSQSPTYKKVNPVAQPIMYYVVSSKTMKVSEIEDYVQTQLIPAISQVNGVSQAVIFGEAQYAVRLRMDPEKMAARNVGINEVYNAVVQGNVNLPGGTIDGKNITYNIDSSGQLKNAKQYNSLIVGYHNGSPIHIADIGNATDSSETEKSMKTIIKPGEETPGVFVAVFKQPGANAIAVTDNIKNKMDVVRQTLPKSINTSLLYNKADYINSSVKDVEITLITTIILVVCVVFLFLGNVRATLIPGITVPLSLIATFGIMSVLGFSLNTISLMALSLAAGFVVDDAVVVMENIVRKIEAGEQPVSAAFSGSREICFTVLSMTISLVIVFIPILFMDGIVGRLFREFAVSIAAAILISGFISLTLTPMMCAYIVKNKKNNSDKVHPIIK</sequence>
<keyword evidence="7 8" id="KW-0472">Membrane</keyword>
<evidence type="ECO:0000313" key="9">
    <source>
        <dbReference type="EMBL" id="MBB5337114.1"/>
    </source>
</evidence>
<feature type="transmembrane region" description="Helical" evidence="8">
    <location>
        <begin position="420"/>
        <end position="440"/>
    </location>
</feature>
<proteinExistence type="predicted"/>
<protein>
    <submittedName>
        <fullName evidence="9">Multidrug efflux pump subunit AcrB</fullName>
    </submittedName>
</protein>
<evidence type="ECO:0000256" key="1">
    <source>
        <dbReference type="ARBA" id="ARBA00004651"/>
    </source>
</evidence>
<dbReference type="InterPro" id="IPR001036">
    <property type="entry name" value="Acrflvin-R"/>
</dbReference>
<keyword evidence="6 8" id="KW-1133">Transmembrane helix</keyword>
<keyword evidence="4" id="KW-0997">Cell inner membrane</keyword>
<evidence type="ECO:0000256" key="8">
    <source>
        <dbReference type="SAM" id="Phobius"/>
    </source>
</evidence>
<dbReference type="InterPro" id="IPR027463">
    <property type="entry name" value="AcrB_DN_DC_subdom"/>
</dbReference>
<reference evidence="9 10" key="1">
    <citation type="submission" date="2020-08" db="EMBL/GenBank/DDBJ databases">
        <title>Genomic Encyclopedia of Type Strains, Phase IV (KMG-IV): sequencing the most valuable type-strain genomes for metagenomic binning, comparative biology and taxonomic classification.</title>
        <authorList>
            <person name="Goeker M."/>
        </authorList>
    </citation>
    <scope>NUCLEOTIDE SEQUENCE [LARGE SCALE GENOMIC DNA]</scope>
    <source>
        <strain evidence="9 10">DSM 24661</strain>
    </source>
</reference>
<keyword evidence="5 8" id="KW-0812">Transmembrane</keyword>
<dbReference type="SUPFAM" id="SSF82714">
    <property type="entry name" value="Multidrug efflux transporter AcrB TolC docking domain, DN and DC subdomains"/>
    <property type="match status" value="1"/>
</dbReference>
<dbReference type="PRINTS" id="PR00702">
    <property type="entry name" value="ACRIFLAVINRP"/>
</dbReference>
<keyword evidence="3" id="KW-1003">Cell membrane</keyword>
<evidence type="ECO:0000256" key="2">
    <source>
        <dbReference type="ARBA" id="ARBA00022448"/>
    </source>
</evidence>
<comment type="caution">
    <text evidence="9">The sequence shown here is derived from an EMBL/GenBank/DDBJ whole genome shotgun (WGS) entry which is preliminary data.</text>
</comment>
<dbReference type="AlphaFoldDB" id="A0A840UWA3"/>
<keyword evidence="2" id="KW-0813">Transport</keyword>
<dbReference type="Pfam" id="PF00873">
    <property type="entry name" value="ACR_tran"/>
    <property type="match status" value="1"/>
</dbReference>
<evidence type="ECO:0000313" key="10">
    <source>
        <dbReference type="Proteomes" id="UP000559117"/>
    </source>
</evidence>
<dbReference type="EMBL" id="JACHFH010000034">
    <property type="protein sequence ID" value="MBB5337114.1"/>
    <property type="molecule type" value="Genomic_DNA"/>
</dbReference>
<dbReference type="FunFam" id="3.30.70.1430:FF:000001">
    <property type="entry name" value="Efflux pump membrane transporter"/>
    <property type="match status" value="1"/>
</dbReference>
<organism evidence="9 10">
    <name type="scientific">Pectinatus brassicae</name>
    <dbReference type="NCBI Taxonomy" id="862415"/>
    <lineage>
        <taxon>Bacteria</taxon>
        <taxon>Bacillati</taxon>
        <taxon>Bacillota</taxon>
        <taxon>Negativicutes</taxon>
        <taxon>Selenomonadales</taxon>
        <taxon>Selenomonadaceae</taxon>
        <taxon>Pectinatus</taxon>
    </lineage>
</organism>
<dbReference type="PANTHER" id="PTHR32063">
    <property type="match status" value="1"/>
</dbReference>
<comment type="subcellular location">
    <subcellularLocation>
        <location evidence="1">Cell membrane</location>
        <topology evidence="1">Multi-pass membrane protein</topology>
    </subcellularLocation>
</comment>
<dbReference type="PANTHER" id="PTHR32063:SF21">
    <property type="entry name" value="MULTIDRUG RESISTANCE PROTEIN MDTB"/>
    <property type="match status" value="1"/>
</dbReference>
<dbReference type="SUPFAM" id="SSF82693">
    <property type="entry name" value="Multidrug efflux transporter AcrB pore domain, PN1, PN2, PC1 and PC2 subdomains"/>
    <property type="match status" value="2"/>
</dbReference>
<dbReference type="GO" id="GO:0042910">
    <property type="term" value="F:xenobiotic transmembrane transporter activity"/>
    <property type="evidence" value="ECO:0007669"/>
    <property type="project" value="TreeGrafter"/>
</dbReference>
<evidence type="ECO:0000256" key="5">
    <source>
        <dbReference type="ARBA" id="ARBA00022692"/>
    </source>
</evidence>